<dbReference type="Proteomes" id="UP000535491">
    <property type="component" value="Unassembled WGS sequence"/>
</dbReference>
<protein>
    <submittedName>
        <fullName evidence="4">Peptidoglycan DD-metalloendopeptidase family protein</fullName>
    </submittedName>
</protein>
<evidence type="ECO:0000259" key="2">
    <source>
        <dbReference type="Pfam" id="PF01551"/>
    </source>
</evidence>
<evidence type="ECO:0000313" key="5">
    <source>
        <dbReference type="Proteomes" id="UP000535491"/>
    </source>
</evidence>
<dbReference type="Pfam" id="PF07833">
    <property type="entry name" value="Cu_amine_oxidN1"/>
    <property type="match status" value="1"/>
</dbReference>
<dbReference type="SUPFAM" id="SSF51261">
    <property type="entry name" value="Duplicated hybrid motif"/>
    <property type="match status" value="1"/>
</dbReference>
<dbReference type="InterPro" id="IPR011055">
    <property type="entry name" value="Dup_hybrid_motif"/>
</dbReference>
<dbReference type="RefSeq" id="WP_181751546.1">
    <property type="nucleotide sequence ID" value="NZ_JACEIQ010000006.1"/>
</dbReference>
<dbReference type="AlphaFoldDB" id="A0A7W1WQN9"/>
<evidence type="ECO:0000259" key="3">
    <source>
        <dbReference type="Pfam" id="PF07833"/>
    </source>
</evidence>
<name>A0A7W1WQN9_9BACL</name>
<feature type="domain" description="Copper amine oxidase-like N-terminal" evidence="3">
    <location>
        <begin position="88"/>
        <end position="178"/>
    </location>
</feature>
<keyword evidence="5" id="KW-1185">Reference proteome</keyword>
<dbReference type="InterPro" id="IPR050570">
    <property type="entry name" value="Cell_wall_metabolism_enzyme"/>
</dbReference>
<reference evidence="4 5" key="1">
    <citation type="submission" date="2020-07" db="EMBL/GenBank/DDBJ databases">
        <authorList>
            <person name="Feng H."/>
        </authorList>
    </citation>
    <scope>NUCLEOTIDE SEQUENCE [LARGE SCALE GENOMIC DNA]</scope>
    <source>
        <strain evidence="5">s-10</strain>
    </source>
</reference>
<sequence length="394" mass="44663">MRKPSLLIATACLTVLIVFLPPSNKAWLYKWESFLDSESLPAVTQDVSDEEESDFKSDSKVDTSKLTKPNKVQPAFSRSEKIQPIALAVYSQKKKPYLRLKEIEERLPVKARVDKKDGEIFLTYEQTTFRMLRDVPVLEINGIFIPMESPPVLADGEVWLPVSIVQQVFRQQISVSGNQAFWKENPAAVPAFAEKKNVSAFSVHQMSDYLSFLKTPIQGAHVSTRMSHLPGAPRTYRNGVHEGIDWYSYGTGVQISKKTPVISMADGIVVRADHDYKEMTVSERQRLLARGRDNNGQTPAYILDKLRGRSVWVQYDKGVLARYVHLDRISKEVKVGQKVKTGQLIGYVGNSGTSDGAKGNNRGLHLHLDILIYGDWFWKNYSMAERREILEQVF</sequence>
<dbReference type="CDD" id="cd12797">
    <property type="entry name" value="M23_peptidase"/>
    <property type="match status" value="1"/>
</dbReference>
<dbReference type="SUPFAM" id="SSF55383">
    <property type="entry name" value="Copper amine oxidase, domain N"/>
    <property type="match status" value="1"/>
</dbReference>
<dbReference type="InterPro" id="IPR036582">
    <property type="entry name" value="Mao_N_sf"/>
</dbReference>
<comment type="caution">
    <text evidence="4">The sequence shown here is derived from an EMBL/GenBank/DDBJ whole genome shotgun (WGS) entry which is preliminary data.</text>
</comment>
<dbReference type="GO" id="GO:0004222">
    <property type="term" value="F:metalloendopeptidase activity"/>
    <property type="evidence" value="ECO:0007669"/>
    <property type="project" value="TreeGrafter"/>
</dbReference>
<accession>A0A7W1WQN9</accession>
<feature type="compositionally biased region" description="Basic and acidic residues" evidence="1">
    <location>
        <begin position="54"/>
        <end position="65"/>
    </location>
</feature>
<feature type="domain" description="M23ase beta-sheet core" evidence="2">
    <location>
        <begin position="306"/>
        <end position="372"/>
    </location>
</feature>
<proteinExistence type="predicted"/>
<evidence type="ECO:0000256" key="1">
    <source>
        <dbReference type="SAM" id="MobiDB-lite"/>
    </source>
</evidence>
<gene>
    <name evidence="4" type="ORF">H1191_08310</name>
</gene>
<dbReference type="Pfam" id="PF01551">
    <property type="entry name" value="Peptidase_M23"/>
    <property type="match status" value="1"/>
</dbReference>
<dbReference type="Gene3D" id="2.70.70.10">
    <property type="entry name" value="Glucose Permease (Domain IIA)"/>
    <property type="match status" value="1"/>
</dbReference>
<organism evidence="4 5">
    <name type="scientific">Paenactinomyces guangxiensis</name>
    <dbReference type="NCBI Taxonomy" id="1490290"/>
    <lineage>
        <taxon>Bacteria</taxon>
        <taxon>Bacillati</taxon>
        <taxon>Bacillota</taxon>
        <taxon>Bacilli</taxon>
        <taxon>Bacillales</taxon>
        <taxon>Thermoactinomycetaceae</taxon>
        <taxon>Paenactinomyces</taxon>
    </lineage>
</organism>
<dbReference type="PANTHER" id="PTHR21666">
    <property type="entry name" value="PEPTIDASE-RELATED"/>
    <property type="match status" value="1"/>
</dbReference>
<feature type="region of interest" description="Disordered" evidence="1">
    <location>
        <begin position="45"/>
        <end position="66"/>
    </location>
</feature>
<dbReference type="InterPro" id="IPR016047">
    <property type="entry name" value="M23ase_b-sheet_dom"/>
</dbReference>
<evidence type="ECO:0000313" key="4">
    <source>
        <dbReference type="EMBL" id="MBA4494307.1"/>
    </source>
</evidence>
<dbReference type="EMBL" id="JACEIQ010000006">
    <property type="protein sequence ID" value="MBA4494307.1"/>
    <property type="molecule type" value="Genomic_DNA"/>
</dbReference>
<dbReference type="PANTHER" id="PTHR21666:SF270">
    <property type="entry name" value="MUREIN HYDROLASE ACTIVATOR ENVC"/>
    <property type="match status" value="1"/>
</dbReference>
<dbReference type="InterPro" id="IPR012854">
    <property type="entry name" value="Cu_amine_oxidase-like_N"/>
</dbReference>